<evidence type="ECO:0000313" key="1">
    <source>
        <dbReference type="Proteomes" id="UP000036681"/>
    </source>
</evidence>
<accession>A0A9J2PME4</accession>
<protein>
    <submittedName>
        <fullName evidence="2">Cathepsin propeptide inhibitor domain-containing protein</fullName>
    </submittedName>
</protein>
<dbReference type="Proteomes" id="UP000036681">
    <property type="component" value="Unplaced"/>
</dbReference>
<sequence length="50" mass="6114">MWEGKRYRNMFAAISEDFKETKYAKRSEFAQAENLEFIKNYCRSKKRQNA</sequence>
<reference evidence="2" key="1">
    <citation type="submission" date="2023-03" db="UniProtKB">
        <authorList>
            <consortium name="WormBaseParasite"/>
        </authorList>
    </citation>
    <scope>IDENTIFICATION</scope>
</reference>
<organism evidence="1 2">
    <name type="scientific">Ascaris lumbricoides</name>
    <name type="common">Giant roundworm</name>
    <dbReference type="NCBI Taxonomy" id="6252"/>
    <lineage>
        <taxon>Eukaryota</taxon>
        <taxon>Metazoa</taxon>
        <taxon>Ecdysozoa</taxon>
        <taxon>Nematoda</taxon>
        <taxon>Chromadorea</taxon>
        <taxon>Rhabditida</taxon>
        <taxon>Spirurina</taxon>
        <taxon>Ascaridomorpha</taxon>
        <taxon>Ascaridoidea</taxon>
        <taxon>Ascarididae</taxon>
        <taxon>Ascaris</taxon>
    </lineage>
</organism>
<evidence type="ECO:0000313" key="2">
    <source>
        <dbReference type="WBParaSite" id="ALUE_0001121501-mRNA-1"/>
    </source>
</evidence>
<dbReference type="WBParaSite" id="ALUE_0001121501-mRNA-1">
    <property type="protein sequence ID" value="ALUE_0001121501-mRNA-1"/>
    <property type="gene ID" value="ALUE_0001121501"/>
</dbReference>
<dbReference type="AlphaFoldDB" id="A0A9J2PME4"/>
<keyword evidence="1" id="KW-1185">Reference proteome</keyword>
<proteinExistence type="predicted"/>
<name>A0A9J2PME4_ASCLU</name>